<dbReference type="Proteomes" id="UP000659904">
    <property type="component" value="Unassembled WGS sequence"/>
</dbReference>
<dbReference type="EMBL" id="BONH01000047">
    <property type="protein sequence ID" value="GIG02107.1"/>
    <property type="molecule type" value="Genomic_DNA"/>
</dbReference>
<dbReference type="GO" id="GO:0003677">
    <property type="term" value="F:DNA binding"/>
    <property type="evidence" value="ECO:0007669"/>
    <property type="project" value="InterPro"/>
</dbReference>
<sequence length="329" mass="36688">MAALVHVEAVCGKDAPADAVHWARPSTVMWTSDEVFIRMDDDSRRSYRDAASRGSKQVDELHQAWGVPYQPVYKENSRETLRDETFRGWREHGALQMRPGIPTSSSAPRWALSEEFADLFDPDLEEEAFRKAAEQWRETHMDPGARLKAAFALDAETAKHAVIVDLPDGTKRTLENSNSSLIIKGVVESWAPARMGKPVVLAISEPGVKVHMGDERMLQILKIKIDVNNVLPDVLMADIGADPVQFWIVEAVATDGPVSAERKKALLAWAARQNIKADRCSFLTAFLSRNADAARRRLKDLASGTWAWYADEPGHELAWYSLTPSADDL</sequence>
<evidence type="ECO:0000259" key="2">
    <source>
        <dbReference type="Pfam" id="PF17728"/>
    </source>
</evidence>
<evidence type="ECO:0000313" key="4">
    <source>
        <dbReference type="Proteomes" id="UP000659904"/>
    </source>
</evidence>
<keyword evidence="4" id="KW-1185">Reference proteome</keyword>
<dbReference type="GO" id="GO:0000287">
    <property type="term" value="F:magnesium ion binding"/>
    <property type="evidence" value="ECO:0007669"/>
    <property type="project" value="InterPro"/>
</dbReference>
<proteinExistence type="predicted"/>
<dbReference type="Gene3D" id="1.10.10.1820">
    <property type="entry name" value="BsuBI/PstI restriction endonuclease-like"/>
    <property type="match status" value="1"/>
</dbReference>
<name>A0A8J3KLQ0_9ACTN</name>
<accession>A0A8J3KLQ0</accession>
<dbReference type="AlphaFoldDB" id="A0A8J3KLQ0"/>
<dbReference type="Gene3D" id="3.40.1350.80">
    <property type="match status" value="1"/>
</dbReference>
<evidence type="ECO:0000313" key="3">
    <source>
        <dbReference type="EMBL" id="GIG02107.1"/>
    </source>
</evidence>
<dbReference type="InterPro" id="IPR041962">
    <property type="entry name" value="BsuBI/PstI_N_sf"/>
</dbReference>
<feature type="domain" description="BsuBI/PstI restriction endonuclease" evidence="1">
    <location>
        <begin position="163"/>
        <end position="315"/>
    </location>
</feature>
<reference evidence="3 4" key="1">
    <citation type="submission" date="2021-01" db="EMBL/GenBank/DDBJ databases">
        <title>Whole genome shotgun sequence of Catellatospora citrea NBRC 14495.</title>
        <authorList>
            <person name="Komaki H."/>
            <person name="Tamura T."/>
        </authorList>
    </citation>
    <scope>NUCLEOTIDE SEQUENCE [LARGE SCALE GENOMIC DNA]</scope>
    <source>
        <strain evidence="3 4">NBRC 14495</strain>
    </source>
</reference>
<dbReference type="InterPro" id="IPR041963">
    <property type="entry name" value="BsuBI/PstI_C_sf"/>
</dbReference>
<evidence type="ECO:0008006" key="5">
    <source>
        <dbReference type="Google" id="ProtNLM"/>
    </source>
</evidence>
<dbReference type="InterPro" id="IPR041454">
    <property type="entry name" value="BsuBI/PstI_N"/>
</dbReference>
<evidence type="ECO:0000259" key="1">
    <source>
        <dbReference type="Pfam" id="PF06616"/>
    </source>
</evidence>
<dbReference type="Pfam" id="PF17728">
    <property type="entry name" value="BsuBI_PstI_RE_N"/>
    <property type="match status" value="1"/>
</dbReference>
<gene>
    <name evidence="3" type="ORF">Cci01nite_72000</name>
</gene>
<dbReference type="GO" id="GO:0009036">
    <property type="term" value="F:type II site-specific deoxyribonuclease activity"/>
    <property type="evidence" value="ECO:0007669"/>
    <property type="project" value="InterPro"/>
</dbReference>
<dbReference type="Pfam" id="PF06616">
    <property type="entry name" value="BsuBI_PstI_RE"/>
    <property type="match status" value="1"/>
</dbReference>
<comment type="caution">
    <text evidence="3">The sequence shown here is derived from an EMBL/GenBank/DDBJ whole genome shotgun (WGS) entry which is preliminary data.</text>
</comment>
<organism evidence="3 4">
    <name type="scientific">Catellatospora citrea</name>
    <dbReference type="NCBI Taxonomy" id="53366"/>
    <lineage>
        <taxon>Bacteria</taxon>
        <taxon>Bacillati</taxon>
        <taxon>Actinomycetota</taxon>
        <taxon>Actinomycetes</taxon>
        <taxon>Micromonosporales</taxon>
        <taxon>Micromonosporaceae</taxon>
        <taxon>Catellatospora</taxon>
    </lineage>
</organism>
<dbReference type="GO" id="GO:0009307">
    <property type="term" value="P:DNA restriction-modification system"/>
    <property type="evidence" value="ECO:0007669"/>
    <property type="project" value="InterPro"/>
</dbReference>
<protein>
    <recommendedName>
        <fullName evidence="5">BsuBI/PstI restriction endonuclease</fullName>
    </recommendedName>
</protein>
<feature type="domain" description="BsuBI/PstI restriction endonuclease HTH" evidence="2">
    <location>
        <begin position="47"/>
        <end position="149"/>
    </location>
</feature>
<dbReference type="InterPro" id="IPR009528">
    <property type="entry name" value="Restrct_endonuc_II_BsuBI_C"/>
</dbReference>